<feature type="compositionally biased region" description="Low complexity" evidence="1">
    <location>
        <begin position="249"/>
        <end position="264"/>
    </location>
</feature>
<dbReference type="Proteomes" id="UP001489004">
    <property type="component" value="Unassembled WGS sequence"/>
</dbReference>
<evidence type="ECO:0000313" key="2">
    <source>
        <dbReference type="EMBL" id="KAK9815920.1"/>
    </source>
</evidence>
<dbReference type="AlphaFoldDB" id="A0AAW1Q1W2"/>
<comment type="caution">
    <text evidence="2">The sequence shown here is derived from an EMBL/GenBank/DDBJ whole genome shotgun (WGS) entry which is preliminary data.</text>
</comment>
<sequence length="316" mass="33924">MQKGAAETVLNETAVQLRDAQTQLQEARLHAEKADSQHNLTQAKAAARQHELEGQLSHQEQQNRELQVKFNAALKELQSLRAVLDEELGEMRFTRRELGEADADAAQLEAELATQQEANRVLAGRLVDVQTLQAQLAAAQAEILALRDELHLREQEIHELWEQISEASDLGLQASPAAAAEASQHGSQRAQQEAAAAALGGSPGQSGVSDSWAGPLEPIAEPEQDSLMSESSRESDVSEASIGSQAVHSVSAGSSPDSSSAGQSVGALHPYRLVSTRHQSLAPHVLVVTPLLQLPRHRVGQAVRPVRASIPRSTQL</sequence>
<reference evidence="2 3" key="1">
    <citation type="journal article" date="2024" name="Nat. Commun.">
        <title>Phylogenomics reveals the evolutionary origins of lichenization in chlorophyte algae.</title>
        <authorList>
            <person name="Puginier C."/>
            <person name="Libourel C."/>
            <person name="Otte J."/>
            <person name="Skaloud P."/>
            <person name="Haon M."/>
            <person name="Grisel S."/>
            <person name="Petersen M."/>
            <person name="Berrin J.G."/>
            <person name="Delaux P.M."/>
            <person name="Dal Grande F."/>
            <person name="Keller J."/>
        </authorList>
    </citation>
    <scope>NUCLEOTIDE SEQUENCE [LARGE SCALE GENOMIC DNA]</scope>
    <source>
        <strain evidence="2 3">SAG 2043</strain>
    </source>
</reference>
<dbReference type="EMBL" id="JALJOR010000006">
    <property type="protein sequence ID" value="KAK9815920.1"/>
    <property type="molecule type" value="Genomic_DNA"/>
</dbReference>
<protein>
    <submittedName>
        <fullName evidence="2">Uncharacterized protein</fullName>
    </submittedName>
</protein>
<gene>
    <name evidence="2" type="ORF">WJX72_011970</name>
</gene>
<evidence type="ECO:0000256" key="1">
    <source>
        <dbReference type="SAM" id="MobiDB-lite"/>
    </source>
</evidence>
<organism evidence="2 3">
    <name type="scientific">[Myrmecia] bisecta</name>
    <dbReference type="NCBI Taxonomy" id="41462"/>
    <lineage>
        <taxon>Eukaryota</taxon>
        <taxon>Viridiplantae</taxon>
        <taxon>Chlorophyta</taxon>
        <taxon>core chlorophytes</taxon>
        <taxon>Trebouxiophyceae</taxon>
        <taxon>Trebouxiales</taxon>
        <taxon>Trebouxiaceae</taxon>
        <taxon>Myrmecia</taxon>
    </lineage>
</organism>
<keyword evidence="3" id="KW-1185">Reference proteome</keyword>
<name>A0AAW1Q1W2_9CHLO</name>
<feature type="compositionally biased region" description="Low complexity" evidence="1">
    <location>
        <begin position="175"/>
        <end position="200"/>
    </location>
</feature>
<proteinExistence type="predicted"/>
<feature type="region of interest" description="Disordered" evidence="1">
    <location>
        <begin position="175"/>
        <end position="264"/>
    </location>
</feature>
<evidence type="ECO:0000313" key="3">
    <source>
        <dbReference type="Proteomes" id="UP001489004"/>
    </source>
</evidence>
<feature type="region of interest" description="Disordered" evidence="1">
    <location>
        <begin position="32"/>
        <end position="61"/>
    </location>
</feature>
<accession>A0AAW1Q1W2</accession>